<dbReference type="Gene3D" id="1.50.10.20">
    <property type="match status" value="1"/>
</dbReference>
<dbReference type="Pfam" id="PF01835">
    <property type="entry name" value="MG2"/>
    <property type="match status" value="1"/>
</dbReference>
<dbReference type="Proteomes" id="UP000319143">
    <property type="component" value="Unassembled WGS sequence"/>
</dbReference>
<sequence length="2009" mass="226913">MRYVVRFSSALEGFDVSTRKFCLASILVLLLGPWLIAEDPGNGSEESSWTAVQEAISNGLPKTAIEELEPIIRNAKDHKKYAEAVKAIAMKIALEGTIQGNRPEEKIVRLEAEIEEAPQPMQPIMQAILADWYWHYFQQNRWRFMQRTQTAAAVSDDINTWDLSRILAEVSGHFDKALENGERLQSTPIARYDDLLEKGNVPDRYRPTLWDFIVYEALEFYQSAEQAGAKSQDAFDLSADSPIFARVEAFVSWKPDSGDTESATLKAIGLYQQLLAFHSADDDRSAYLDADLSRLVFGKNQAFGEETQARFKAAAKRFADKHAEHEVSARALHEIALVVHGENDFVEARRIAAEGLARFPESIGGRHCFNLIQQIEAPSASVLTERVWNDPWPTIDVRYQNVDKIYFRLVRFDFEAFIRSDRWRTHPSDPKTMLTSTPVKSWSVDLPKTEDYQAAVEELPVPQDVEPGSYFLISSHREDFAEADNSVSFTEVWVSSLALVLRNEHGSGELEGFVLDAKTGEPIVNANVRSWTMQNRSKTLLRTVQTDANGLFRIRGEPLNGLLLHVSANGQGLSAAETPSIYLQPDRQKTTLSTQFFTDRALYRPGQTIRYKGICLSVNSQSNRYETLESQNVVVVFADANNKEIERVVHRTNDYGSFSGSVTAPRDRLMGRMSLRVEGEPSGQTSIRVEEYKRPKFQVEIDSPKQGAKLGQIVKLQGKATAYTGAAIDDAQVTYRVVREVRYPIWWSFWMQRMWMPDRTGGSQEIAHCSTRTDAQGVFSIEFPANPDLSIPEKNDPTFQYTVYADVTDSSGETRSDQHIVHAGYVSLSAVMSADDWLHSDAPVEISITTKTLDGEGQSAVGIVSIYSLKQPLEVIRKSIGQDWYRARISDDEASEDPSGWELGDRVLEQPFETDGAGNAKLSVEMEPGIYRAKLVTRDRDGKEVTALLPIQVVDVEADRFNTKVPELFRVQEDSLEPGETMRAVWGSGYDSARTFVEIEHRGKLLQSYWTDPGKTQVMIEQPVEESMRGGFTVRTTMVRENRAYLNTQAIDVPWSNKHLKVEWEHFTSKLDPAAKETWTAIVSGPDAGETVAEMVATLYDASLDAFQIHRWQQHFSGFYRDHSRMGSSFQNSQQSLHPFFGRWNVERRDVAWVYRHYPSQIKDNLLGYQFRGRAMMRGGGMGGMEGMAFGAAAPAMDGAMEDVAMEEAEALPAAVFAMHPSVKAQVESVGGSRPPDVDLDNVSARKNLKETAFFYPHLIACDDGKVRMEFTMPEALTQWKFLGFAHDRKMRSGLLEGSTVTAKDLMVQPNPPRFVREGDLIEFTVKVVNQSATAQTGQVRLSFAAAKSGDAVNEELGNTQIDQSFDLSSGQSQTLSWEINVPEEIGFLTYKAVGSTGKLSDGEEGYLPVLSQRILVTESLPLPIRGKQVKEFEFEKLIQSADSDTLRHESLTLQVASNPSWYAVMALPYLMEYPHQCSEQTFNRLYANALAQHIANSDPKIERVFEQWRGTPALDSPLEKNEELKSVMLEETPWVREADSESQARRNVGILFDPNRLAEETNRAQLKLTEMQQDDGAWPWFPGGRGNDYITLYITTGFGRMRHLGVEIDTAAAVRSLARLDAWVTERYANIKPQDRDQNHLSTTIAMYLYGRSFFLQDQAIAAEHREAVDYWVDQARRHGLKLSYRQSQAHLAIALKRFGDLSSAQAIMRSIKERSVSNDEMGMYWRENELSWWWYRAPIETQAMMIEAFDEVMDDREAVEDCKVWLLKQKQTRDWKTTKATADAVYSLLLRGSDLLASDELVEVDLGGKTIEPESVEAGTGFYQRRLTKSEIEPEMGNITMRKMDDGVAWGSLHWQYMEDIAKVTPHEGTPLKLEKALFVKKNTADGPTLVAVEAPVHVGDELVVRVVLRTDRDMEYVHMKDYRGSGTEPVNVLSRYKFQDGLGYYESTRDTATHFFIDYLPKGTYVFEYSTRVQLRGEYQTGLAMIECMYAPEFNSHSESLPIVVQ</sequence>
<name>A0A5C6DVV3_9BACT</name>
<evidence type="ECO:0000313" key="3">
    <source>
        <dbReference type="EMBL" id="TWU40860.1"/>
    </source>
</evidence>
<dbReference type="InterPro" id="IPR002890">
    <property type="entry name" value="MG2"/>
</dbReference>
<comment type="caution">
    <text evidence="3">The sequence shown here is derived from an EMBL/GenBank/DDBJ whole genome shotgun (WGS) entry which is preliminary data.</text>
</comment>
<dbReference type="InterPro" id="IPR008930">
    <property type="entry name" value="Terpenoid_cyclase/PrenylTrfase"/>
</dbReference>
<dbReference type="InterPro" id="IPR008969">
    <property type="entry name" value="CarboxyPept-like_regulatory"/>
</dbReference>
<comment type="similarity">
    <text evidence="1">Belongs to the protease inhibitor I39 (alpha-2-macroglobulin) family. Bacterial alpha-2-macroglobulin subfamily.</text>
</comment>
<evidence type="ECO:0000313" key="4">
    <source>
        <dbReference type="Proteomes" id="UP000319143"/>
    </source>
</evidence>
<dbReference type="Pfam" id="PF17973">
    <property type="entry name" value="bMG10"/>
    <property type="match status" value="1"/>
</dbReference>
<keyword evidence="4" id="KW-1185">Reference proteome</keyword>
<dbReference type="InterPro" id="IPR001599">
    <property type="entry name" value="Macroglobln_a2"/>
</dbReference>
<evidence type="ECO:0000259" key="2">
    <source>
        <dbReference type="SMART" id="SM01360"/>
    </source>
</evidence>
<dbReference type="InterPro" id="IPR013783">
    <property type="entry name" value="Ig-like_fold"/>
</dbReference>
<dbReference type="InterPro" id="IPR041246">
    <property type="entry name" value="Bact_MG10"/>
</dbReference>
<evidence type="ECO:0000256" key="1">
    <source>
        <dbReference type="ARBA" id="ARBA00010556"/>
    </source>
</evidence>
<dbReference type="Pfam" id="PF00207">
    <property type="entry name" value="A2M"/>
    <property type="match status" value="1"/>
</dbReference>
<dbReference type="PANTHER" id="PTHR40094:SF1">
    <property type="entry name" value="UBIQUITIN DOMAIN-CONTAINING PROTEIN"/>
    <property type="match status" value="1"/>
</dbReference>
<organism evidence="3 4">
    <name type="scientific">Novipirellula artificiosorum</name>
    <dbReference type="NCBI Taxonomy" id="2528016"/>
    <lineage>
        <taxon>Bacteria</taxon>
        <taxon>Pseudomonadati</taxon>
        <taxon>Planctomycetota</taxon>
        <taxon>Planctomycetia</taxon>
        <taxon>Pirellulales</taxon>
        <taxon>Pirellulaceae</taxon>
        <taxon>Novipirellula</taxon>
    </lineage>
</organism>
<gene>
    <name evidence="3" type="ORF">Poly41_16950</name>
</gene>
<feature type="domain" description="Alpha-2-macroglobulin" evidence="2">
    <location>
        <begin position="1252"/>
        <end position="1342"/>
    </location>
</feature>
<dbReference type="Gene3D" id="2.60.40.1930">
    <property type="match status" value="1"/>
</dbReference>
<dbReference type="Gene3D" id="2.60.40.10">
    <property type="entry name" value="Immunoglobulins"/>
    <property type="match status" value="1"/>
</dbReference>
<reference evidence="3 4" key="1">
    <citation type="submission" date="2019-02" db="EMBL/GenBank/DDBJ databases">
        <title>Deep-cultivation of Planctomycetes and their phenomic and genomic characterization uncovers novel biology.</title>
        <authorList>
            <person name="Wiegand S."/>
            <person name="Jogler M."/>
            <person name="Boedeker C."/>
            <person name="Pinto D."/>
            <person name="Vollmers J."/>
            <person name="Rivas-Marin E."/>
            <person name="Kohn T."/>
            <person name="Peeters S.H."/>
            <person name="Heuer A."/>
            <person name="Rast P."/>
            <person name="Oberbeckmann S."/>
            <person name="Bunk B."/>
            <person name="Jeske O."/>
            <person name="Meyerdierks A."/>
            <person name="Storesund J.E."/>
            <person name="Kallscheuer N."/>
            <person name="Luecker S."/>
            <person name="Lage O.M."/>
            <person name="Pohl T."/>
            <person name="Merkel B.J."/>
            <person name="Hornburger P."/>
            <person name="Mueller R.-W."/>
            <person name="Bruemmer F."/>
            <person name="Labrenz M."/>
            <person name="Spormann A.M."/>
            <person name="Op Den Camp H."/>
            <person name="Overmann J."/>
            <person name="Amann R."/>
            <person name="Jetten M.S.M."/>
            <person name="Mascher T."/>
            <person name="Medema M.H."/>
            <person name="Devos D.P."/>
            <person name="Kaster A.-K."/>
            <person name="Ovreas L."/>
            <person name="Rohde M."/>
            <person name="Galperin M.Y."/>
            <person name="Jogler C."/>
        </authorList>
    </citation>
    <scope>NUCLEOTIDE SEQUENCE [LARGE SCALE GENOMIC DNA]</scope>
    <source>
        <strain evidence="3 4">Poly41</strain>
    </source>
</reference>
<dbReference type="EMBL" id="SJPV01000002">
    <property type="protein sequence ID" value="TWU40860.1"/>
    <property type="molecule type" value="Genomic_DNA"/>
</dbReference>
<proteinExistence type="inferred from homology"/>
<dbReference type="SUPFAM" id="SSF49464">
    <property type="entry name" value="Carboxypeptidase regulatory domain-like"/>
    <property type="match status" value="1"/>
</dbReference>
<dbReference type="PANTHER" id="PTHR40094">
    <property type="entry name" value="ALPHA-2-MACROGLOBULIN HOMOLOG"/>
    <property type="match status" value="1"/>
</dbReference>
<accession>A0A5C6DVV3</accession>
<dbReference type="SMART" id="SM01360">
    <property type="entry name" value="A2M"/>
    <property type="match status" value="1"/>
</dbReference>
<dbReference type="GO" id="GO:0004866">
    <property type="term" value="F:endopeptidase inhibitor activity"/>
    <property type="evidence" value="ECO:0007669"/>
    <property type="project" value="InterPro"/>
</dbReference>
<dbReference type="InterPro" id="IPR051802">
    <property type="entry name" value="YfhM-like"/>
</dbReference>
<dbReference type="SUPFAM" id="SSF48239">
    <property type="entry name" value="Terpenoid cyclases/Protein prenyltransferases"/>
    <property type="match status" value="1"/>
</dbReference>
<protein>
    <submittedName>
        <fullName evidence="3">MG2 domain protein</fullName>
    </submittedName>
</protein>